<dbReference type="CDD" id="cd00564">
    <property type="entry name" value="TMP_TenI"/>
    <property type="match status" value="1"/>
</dbReference>
<dbReference type="GO" id="GO:0044716">
    <property type="term" value="F:8-oxo-GDP phosphatase activity"/>
    <property type="evidence" value="ECO:0007669"/>
    <property type="project" value="TreeGrafter"/>
</dbReference>
<evidence type="ECO:0000256" key="7">
    <source>
        <dbReference type="ARBA" id="ARBA00022801"/>
    </source>
</evidence>
<comment type="catalytic activity">
    <reaction evidence="10">
        <text>8-oxo-dGTP + H2O = 8-oxo-dGMP + diphosphate + H(+)</text>
        <dbReference type="Rhea" id="RHEA:31575"/>
        <dbReference type="ChEBI" id="CHEBI:15377"/>
        <dbReference type="ChEBI" id="CHEBI:15378"/>
        <dbReference type="ChEBI" id="CHEBI:33019"/>
        <dbReference type="ChEBI" id="CHEBI:63224"/>
        <dbReference type="ChEBI" id="CHEBI:77896"/>
        <dbReference type="EC" id="3.6.1.55"/>
    </reaction>
</comment>
<dbReference type="GO" id="GO:0006260">
    <property type="term" value="P:DNA replication"/>
    <property type="evidence" value="ECO:0007669"/>
    <property type="project" value="UniProtKB-KW"/>
</dbReference>
<evidence type="ECO:0000256" key="13">
    <source>
        <dbReference type="ARBA" id="ARBA00040794"/>
    </source>
</evidence>
<evidence type="ECO:0000256" key="3">
    <source>
        <dbReference type="ARBA" id="ARBA00022457"/>
    </source>
</evidence>
<dbReference type="InterPro" id="IPR013785">
    <property type="entry name" value="Aldolase_TIM"/>
</dbReference>
<dbReference type="InterPro" id="IPR047127">
    <property type="entry name" value="MutT-like"/>
</dbReference>
<keyword evidence="5" id="KW-0479">Metal-binding</keyword>
<dbReference type="PANTHER" id="PTHR47707">
    <property type="entry name" value="8-OXO-DGTP DIPHOSPHATASE"/>
    <property type="match status" value="1"/>
</dbReference>
<keyword evidence="3" id="KW-0515">Mutator protein</keyword>
<dbReference type="PROSITE" id="PS51462">
    <property type="entry name" value="NUDIX"/>
    <property type="match status" value="1"/>
</dbReference>
<evidence type="ECO:0000256" key="6">
    <source>
        <dbReference type="ARBA" id="ARBA00022763"/>
    </source>
</evidence>
<evidence type="ECO:0000256" key="4">
    <source>
        <dbReference type="ARBA" id="ARBA00022705"/>
    </source>
</evidence>
<dbReference type="Pfam" id="PF14815">
    <property type="entry name" value="NUDIX_4"/>
    <property type="match status" value="1"/>
</dbReference>
<dbReference type="GO" id="GO:0008413">
    <property type="term" value="F:8-oxo-7,8-dihydroguanosine triphosphate pyrophosphatase activity"/>
    <property type="evidence" value="ECO:0007669"/>
    <property type="project" value="TreeGrafter"/>
</dbReference>
<evidence type="ECO:0000256" key="9">
    <source>
        <dbReference type="ARBA" id="ARBA00023204"/>
    </source>
</evidence>
<dbReference type="PROSITE" id="PS00893">
    <property type="entry name" value="NUDIX_BOX"/>
    <property type="match status" value="1"/>
</dbReference>
<dbReference type="Gene3D" id="3.20.20.70">
    <property type="entry name" value="Aldolase class I"/>
    <property type="match status" value="1"/>
</dbReference>
<dbReference type="InterPro" id="IPR020476">
    <property type="entry name" value="Nudix_hydrolase"/>
</dbReference>
<evidence type="ECO:0000313" key="19">
    <source>
        <dbReference type="Proteomes" id="UP000315949"/>
    </source>
</evidence>
<dbReference type="RefSeq" id="WP_146310511.1">
    <property type="nucleotide sequence ID" value="NZ_VOHE01000001.1"/>
</dbReference>
<dbReference type="InterPro" id="IPR029119">
    <property type="entry name" value="MutY_C"/>
</dbReference>
<comment type="similarity">
    <text evidence="2">Belongs to the Nudix hydrolase family.</text>
</comment>
<keyword evidence="7 18" id="KW-0378">Hydrolase</keyword>
<name>A0A5C5U870_9GAMM</name>
<gene>
    <name evidence="18" type="ORF">FQY79_02770</name>
</gene>
<evidence type="ECO:0000256" key="1">
    <source>
        <dbReference type="ARBA" id="ARBA00001946"/>
    </source>
</evidence>
<dbReference type="PRINTS" id="PR00502">
    <property type="entry name" value="NUDIXFAMILY"/>
</dbReference>
<dbReference type="Gene3D" id="3.90.79.10">
    <property type="entry name" value="Nucleoside Triphosphate Pyrophosphohydrolase"/>
    <property type="match status" value="1"/>
</dbReference>
<dbReference type="Pfam" id="PF02581">
    <property type="entry name" value="TMP-TENI"/>
    <property type="match status" value="1"/>
</dbReference>
<keyword evidence="9" id="KW-0234">DNA repair</keyword>
<evidence type="ECO:0000256" key="15">
    <source>
        <dbReference type="ARBA" id="ARBA00041979"/>
    </source>
</evidence>
<dbReference type="GO" id="GO:0046872">
    <property type="term" value="F:metal ion binding"/>
    <property type="evidence" value="ECO:0007669"/>
    <property type="project" value="UniProtKB-KW"/>
</dbReference>
<evidence type="ECO:0000313" key="18">
    <source>
        <dbReference type="EMBL" id="TWT22057.1"/>
    </source>
</evidence>
<dbReference type="InterPro" id="IPR015797">
    <property type="entry name" value="NUDIX_hydrolase-like_dom_sf"/>
</dbReference>
<dbReference type="GO" id="GO:0006281">
    <property type="term" value="P:DNA repair"/>
    <property type="evidence" value="ECO:0007669"/>
    <property type="project" value="UniProtKB-KW"/>
</dbReference>
<evidence type="ECO:0000256" key="2">
    <source>
        <dbReference type="ARBA" id="ARBA00005582"/>
    </source>
</evidence>
<keyword evidence="4" id="KW-0235">DNA replication</keyword>
<organism evidence="18 19">
    <name type="scientific">Luteimonas wenzhouensis</name>
    <dbReference type="NCBI Taxonomy" id="2599615"/>
    <lineage>
        <taxon>Bacteria</taxon>
        <taxon>Pseudomonadati</taxon>
        <taxon>Pseudomonadota</taxon>
        <taxon>Gammaproteobacteria</taxon>
        <taxon>Lysobacterales</taxon>
        <taxon>Lysobacteraceae</taxon>
        <taxon>Luteimonas</taxon>
    </lineage>
</organism>
<dbReference type="AlphaFoldDB" id="A0A5C5U870"/>
<dbReference type="InterPro" id="IPR020084">
    <property type="entry name" value="NUDIX_hydrolase_CS"/>
</dbReference>
<dbReference type="InterPro" id="IPR022998">
    <property type="entry name" value="ThiamineP_synth_TenI"/>
</dbReference>
<evidence type="ECO:0000256" key="14">
    <source>
        <dbReference type="ARBA" id="ARBA00041592"/>
    </source>
</evidence>
<dbReference type="GO" id="GO:0035539">
    <property type="term" value="F:8-oxo-7,8-dihydrodeoxyguanosine triphosphate pyrophosphatase activity"/>
    <property type="evidence" value="ECO:0007669"/>
    <property type="project" value="UniProtKB-EC"/>
</dbReference>
<evidence type="ECO:0000256" key="12">
    <source>
        <dbReference type="ARBA" id="ARBA00038905"/>
    </source>
</evidence>
<keyword evidence="8" id="KW-0460">Magnesium</keyword>
<dbReference type="NCBIfam" id="NF006530">
    <property type="entry name" value="PRK08999.1"/>
    <property type="match status" value="1"/>
</dbReference>
<dbReference type="SUPFAM" id="SSF55811">
    <property type="entry name" value="Nudix"/>
    <property type="match status" value="1"/>
</dbReference>
<evidence type="ECO:0000259" key="17">
    <source>
        <dbReference type="PROSITE" id="PS51462"/>
    </source>
</evidence>
<evidence type="ECO:0000256" key="5">
    <source>
        <dbReference type="ARBA" id="ARBA00022723"/>
    </source>
</evidence>
<reference evidence="18 19" key="1">
    <citation type="submission" date="2019-07" db="EMBL/GenBank/DDBJ databases">
        <title>Luteimonas sp. YD-1 nov., isolated from acidic soil.</title>
        <authorList>
            <person name="Zhou J."/>
        </authorList>
    </citation>
    <scope>NUCLEOTIDE SEQUENCE [LARGE SCALE GENOMIC DNA]</scope>
    <source>
        <strain evidence="18 19">YD-1</strain>
    </source>
</reference>
<dbReference type="InterPro" id="IPR000086">
    <property type="entry name" value="NUDIX_hydrolase_dom"/>
</dbReference>
<comment type="caution">
    <text evidence="18">The sequence shown here is derived from an EMBL/GenBank/DDBJ whole genome shotgun (WGS) entry which is preliminary data.</text>
</comment>
<dbReference type="CDD" id="cd03425">
    <property type="entry name" value="NUDIX_MutT_NudA_like"/>
    <property type="match status" value="1"/>
</dbReference>
<dbReference type="PANTHER" id="PTHR47707:SF1">
    <property type="entry name" value="NUDIX HYDROLASE FAMILY PROTEIN"/>
    <property type="match status" value="1"/>
</dbReference>
<dbReference type="EC" id="3.6.1.55" evidence="12"/>
<evidence type="ECO:0000256" key="10">
    <source>
        <dbReference type="ARBA" id="ARBA00035861"/>
    </source>
</evidence>
<evidence type="ECO:0000256" key="11">
    <source>
        <dbReference type="ARBA" id="ARBA00036904"/>
    </source>
</evidence>
<evidence type="ECO:0000256" key="16">
    <source>
        <dbReference type="ARBA" id="ARBA00042798"/>
    </source>
</evidence>
<proteinExistence type="inferred from homology"/>
<dbReference type="OrthoDB" id="9810648at2"/>
<dbReference type="FunFam" id="3.90.79.10:FF:000014">
    <property type="entry name" value="8-oxo-dGTP diphosphatase MutT"/>
    <property type="match status" value="1"/>
</dbReference>
<feature type="domain" description="Nudix hydrolase" evidence="17">
    <location>
        <begin position="16"/>
        <end position="142"/>
    </location>
</feature>
<protein>
    <recommendedName>
        <fullName evidence="13">8-oxo-dGTP diphosphatase</fullName>
        <ecNumber evidence="12">3.6.1.55</ecNumber>
    </recommendedName>
    <alternativeName>
        <fullName evidence="16">7,8-dihydro-8-oxoguanine-triphosphatase</fullName>
    </alternativeName>
    <alternativeName>
        <fullName evidence="15">Mutator protein MutT</fullName>
    </alternativeName>
    <alternativeName>
        <fullName evidence="14">dGTP pyrophosphohydrolase</fullName>
    </alternativeName>
</protein>
<dbReference type="InterPro" id="IPR036206">
    <property type="entry name" value="ThiamineP_synth_sf"/>
</dbReference>
<comment type="cofactor">
    <cofactor evidence="1">
        <name>Mg(2+)</name>
        <dbReference type="ChEBI" id="CHEBI:18420"/>
    </cofactor>
</comment>
<dbReference type="EMBL" id="VOHE01000001">
    <property type="protein sequence ID" value="TWT22057.1"/>
    <property type="molecule type" value="Genomic_DNA"/>
</dbReference>
<dbReference type="Proteomes" id="UP000315949">
    <property type="component" value="Unassembled WGS sequence"/>
</dbReference>
<evidence type="ECO:0000256" key="8">
    <source>
        <dbReference type="ARBA" id="ARBA00022842"/>
    </source>
</evidence>
<keyword evidence="19" id="KW-1185">Reference proteome</keyword>
<dbReference type="SUPFAM" id="SSF51391">
    <property type="entry name" value="Thiamin phosphate synthase"/>
    <property type="match status" value="1"/>
</dbReference>
<keyword evidence="6" id="KW-0227">DNA damage</keyword>
<dbReference type="GO" id="GO:0009228">
    <property type="term" value="P:thiamine biosynthetic process"/>
    <property type="evidence" value="ECO:0007669"/>
    <property type="project" value="UniProtKB-KW"/>
</dbReference>
<dbReference type="GO" id="GO:0044715">
    <property type="term" value="F:8-oxo-dGDP phosphatase activity"/>
    <property type="evidence" value="ECO:0007669"/>
    <property type="project" value="TreeGrafter"/>
</dbReference>
<sequence>MTTGPSRQVPPAGSLPTVHVVAGVITDTRGRILLARRAPGRELAGLWEFPGGKVEPGESPEAALARELEEELGIGIDVGAPLMTVPHLAPSRHLRLDVRRVAAWRGSAKGREGQALAWVQPEKLPRYDMPAPDRPVVAALLQPDHCLVTPPPDLDDEAWLAGLGAALDRGVRRVQFRMPGVDADRRRRLLDGALRLCAGARAQLLVNGDAALARATGAGLHLPSARLRELDARPVPPGTLLSASCHDADELALAEALGCDFVLVGPLRATPSHPGQPGMGWGRFEALRERSSLPIYAIGGLSPRDIPVARRHGAQGIAAIRGLWDAPATPAPRRAPATSSRS</sequence>
<accession>A0A5C5U870</accession>
<comment type="catalytic activity">
    <reaction evidence="11">
        <text>8-oxo-GTP + H2O = 8-oxo-GMP + diphosphate + H(+)</text>
        <dbReference type="Rhea" id="RHEA:67616"/>
        <dbReference type="ChEBI" id="CHEBI:15377"/>
        <dbReference type="ChEBI" id="CHEBI:15378"/>
        <dbReference type="ChEBI" id="CHEBI:33019"/>
        <dbReference type="ChEBI" id="CHEBI:143553"/>
        <dbReference type="ChEBI" id="CHEBI:145694"/>
    </reaction>
</comment>